<reference evidence="3" key="1">
    <citation type="journal article" date="2020" name="Stud. Mycol.">
        <title>101 Dothideomycetes genomes: a test case for predicting lifestyles and emergence of pathogens.</title>
        <authorList>
            <person name="Haridas S."/>
            <person name="Albert R."/>
            <person name="Binder M."/>
            <person name="Bloem J."/>
            <person name="Labutti K."/>
            <person name="Salamov A."/>
            <person name="Andreopoulos B."/>
            <person name="Baker S."/>
            <person name="Barry K."/>
            <person name="Bills G."/>
            <person name="Bluhm B."/>
            <person name="Cannon C."/>
            <person name="Castanera R."/>
            <person name="Culley D."/>
            <person name="Daum C."/>
            <person name="Ezra D."/>
            <person name="Gonzalez J."/>
            <person name="Henrissat B."/>
            <person name="Kuo A."/>
            <person name="Liang C."/>
            <person name="Lipzen A."/>
            <person name="Lutzoni F."/>
            <person name="Magnuson J."/>
            <person name="Mondo S."/>
            <person name="Nolan M."/>
            <person name="Ohm R."/>
            <person name="Pangilinan J."/>
            <person name="Park H.-J."/>
            <person name="Ramirez L."/>
            <person name="Alfaro M."/>
            <person name="Sun H."/>
            <person name="Tritt A."/>
            <person name="Yoshinaga Y."/>
            <person name="Zwiers L.-H."/>
            <person name="Turgeon B."/>
            <person name="Goodwin S."/>
            <person name="Spatafora J."/>
            <person name="Crous P."/>
            <person name="Grigoriev I."/>
        </authorList>
    </citation>
    <scope>NUCLEOTIDE SEQUENCE</scope>
    <source>
        <strain evidence="3">Tuck. ex Michener</strain>
    </source>
</reference>
<dbReference type="Gene3D" id="3.50.4.10">
    <property type="entry name" value="Hepatocyte Growth Factor"/>
    <property type="match status" value="1"/>
</dbReference>
<accession>A0A6A6GTS6</accession>
<dbReference type="EMBL" id="ML991874">
    <property type="protein sequence ID" value="KAF2229125.1"/>
    <property type="molecule type" value="Genomic_DNA"/>
</dbReference>
<dbReference type="InterPro" id="IPR003609">
    <property type="entry name" value="Pan_app"/>
</dbReference>
<evidence type="ECO:0000259" key="2">
    <source>
        <dbReference type="Pfam" id="PF14295"/>
    </source>
</evidence>
<proteinExistence type="predicted"/>
<dbReference type="OrthoDB" id="3944336at2759"/>
<feature type="domain" description="Apple" evidence="2">
    <location>
        <begin position="61"/>
        <end position="98"/>
    </location>
</feature>
<evidence type="ECO:0000256" key="1">
    <source>
        <dbReference type="SAM" id="SignalP"/>
    </source>
</evidence>
<dbReference type="AlphaFoldDB" id="A0A6A6GTS6"/>
<feature type="signal peptide" evidence="1">
    <location>
        <begin position="1"/>
        <end position="18"/>
    </location>
</feature>
<keyword evidence="4" id="KW-1185">Reference proteome</keyword>
<evidence type="ECO:0000313" key="4">
    <source>
        <dbReference type="Proteomes" id="UP000800092"/>
    </source>
</evidence>
<protein>
    <recommendedName>
        <fullName evidence="2">Apple domain-containing protein</fullName>
    </recommendedName>
</protein>
<evidence type="ECO:0000313" key="3">
    <source>
        <dbReference type="EMBL" id="KAF2229125.1"/>
    </source>
</evidence>
<organism evidence="3 4">
    <name type="scientific">Viridothelium virens</name>
    <name type="common">Speckled blister lichen</name>
    <name type="synonym">Trypethelium virens</name>
    <dbReference type="NCBI Taxonomy" id="1048519"/>
    <lineage>
        <taxon>Eukaryota</taxon>
        <taxon>Fungi</taxon>
        <taxon>Dikarya</taxon>
        <taxon>Ascomycota</taxon>
        <taxon>Pezizomycotina</taxon>
        <taxon>Dothideomycetes</taxon>
        <taxon>Dothideomycetes incertae sedis</taxon>
        <taxon>Trypetheliales</taxon>
        <taxon>Trypetheliaceae</taxon>
        <taxon>Viridothelium</taxon>
    </lineage>
</organism>
<feature type="chain" id="PRO_5025354596" description="Apple domain-containing protein" evidence="1">
    <location>
        <begin position="19"/>
        <end position="250"/>
    </location>
</feature>
<gene>
    <name evidence="3" type="ORF">EV356DRAFT_537494</name>
</gene>
<dbReference type="Proteomes" id="UP000800092">
    <property type="component" value="Unassembled WGS sequence"/>
</dbReference>
<name>A0A6A6GTS6_VIRVR</name>
<dbReference type="Pfam" id="PF14295">
    <property type="entry name" value="PAN_4"/>
    <property type="match status" value="1"/>
</dbReference>
<keyword evidence="1" id="KW-0732">Signal</keyword>
<sequence>MSLQRLLAFASFAMLASAQTTASPTFACPANNGQMVTDPSGAQYLLGCGNDSSGGSNGADPANSFDDCFALCDNAPGCNAWVFAGGPNGIGPGNCYIKISAINPSTIAGNTNLVAGIKYLSTTLATSTSPTTSASPTNGPQYITVTATSIQQTTIVSTASASTVTATSTQHDTATATATSTQQTIIVSTAPGGTVTATATSIQQTIVVSTAPGGTVTATTTTSNMLTATATATATQSTTTTVTGKCFSFL</sequence>